<dbReference type="PROSITE" id="PS00018">
    <property type="entry name" value="EF_HAND_1"/>
    <property type="match status" value="1"/>
</dbReference>
<dbReference type="Proteomes" id="UP000187209">
    <property type="component" value="Unassembled WGS sequence"/>
</dbReference>
<keyword evidence="1" id="KW-0106">Calcium</keyword>
<evidence type="ECO:0000313" key="5">
    <source>
        <dbReference type="Proteomes" id="UP000187209"/>
    </source>
</evidence>
<gene>
    <name evidence="4" type="ORF">SteCoe_35559</name>
</gene>
<dbReference type="PROSITE" id="PS50222">
    <property type="entry name" value="EF_HAND_2"/>
    <property type="match status" value="1"/>
</dbReference>
<dbReference type="InterPro" id="IPR018247">
    <property type="entry name" value="EF_Hand_1_Ca_BS"/>
</dbReference>
<dbReference type="Gene3D" id="1.10.238.10">
    <property type="entry name" value="EF-hand"/>
    <property type="match status" value="1"/>
</dbReference>
<dbReference type="InterPro" id="IPR011992">
    <property type="entry name" value="EF-hand-dom_pair"/>
</dbReference>
<feature type="domain" description="EF-hand" evidence="3">
    <location>
        <begin position="669"/>
        <end position="704"/>
    </location>
</feature>
<protein>
    <recommendedName>
        <fullName evidence="3">EF-hand domain-containing protein</fullName>
    </recommendedName>
</protein>
<dbReference type="OrthoDB" id="194918at2759"/>
<dbReference type="AlphaFoldDB" id="A0A1R2AS11"/>
<feature type="coiled-coil region" evidence="2">
    <location>
        <begin position="253"/>
        <end position="311"/>
    </location>
</feature>
<sequence length="882" mass="102194">MGCFFSSKTKAEALSNIIEVKSAKVAELESTLGSYDGQIKESEYCANISKLNEEYVKSLKNFYELMLMFPKLTFNPQQEKVQLDFAAFSIRNYMYNRLKITDLLKHAMKAMENVVRKLKDINLNKSNTINSTIESLERLINQAQFENISKELEDIKNYQIELSSYRGGTLEELLKRIEEQCYLSKQLETIQSKIESAQYCQNLDNIVADSDEITEQIATLLDKKDSIERICDTMSSGFQEKLKIQLEPIYGKLKDLENNLEKITNSIIEIQNFQAKQEENKELIVQAKEETKTLDENIAVLKQKVAELCKEKDLYFQLSRMANKIKSKIEMRSQSILNLNDEFSRLSEESRSNFIQIADIPEHEEELAHLEENLSEIVSAEQSVSECIQENIKKGKEKIKVQISLRLVQGLQTAISNWFWKWKQASQAKLSDSNLQKSFNLNMLDEEDLREAELFIDEQRKIALRNENILLKFMENNDRIMDKVKLFKFLEELLDKKYEVDTKDLKDGVLPMQIPEFMYNFITGIFGILKSAERHIGQMIFSLKTLRDSGHPYATFFCDLLHIFTSEPISYEFSIYLVRVRYDFQSLIYKYEKQVMSHGKKLFHATSNNKLTEYFERGGFASLSDVIDLVTSIFEHDRNAGMIALQKIKPDNVTTDEFVTFQISQKVARMEKSIESIFNMVDKDSSNSIDRRELIVFTRTSMDLWISESDLDSCFSKLVGPGTGVISRESFIKIFSPNFFQEVSMTEKFLIDKSKFLNIIVEMYNVDYKKRIGALISLLGMYPSTIGKQDFIEILTAYDQSSDGRTKNIDFYRLAKENGRVDQKDMIHTMLKYGLGDIGRSPFAIHELFSDLDQRDSIKIQKSLITYSNSDAMSPRLSLKFT</sequence>
<dbReference type="GO" id="GO:0005509">
    <property type="term" value="F:calcium ion binding"/>
    <property type="evidence" value="ECO:0007669"/>
    <property type="project" value="InterPro"/>
</dbReference>
<proteinExistence type="predicted"/>
<dbReference type="InterPro" id="IPR002048">
    <property type="entry name" value="EF_hand_dom"/>
</dbReference>
<evidence type="ECO:0000256" key="2">
    <source>
        <dbReference type="SAM" id="Coils"/>
    </source>
</evidence>
<name>A0A1R2AS11_9CILI</name>
<keyword evidence="5" id="KW-1185">Reference proteome</keyword>
<accession>A0A1R2AS11</accession>
<comment type="caution">
    <text evidence="4">The sequence shown here is derived from an EMBL/GenBank/DDBJ whole genome shotgun (WGS) entry which is preliminary data.</text>
</comment>
<reference evidence="4 5" key="1">
    <citation type="submission" date="2016-11" db="EMBL/GenBank/DDBJ databases">
        <title>The macronuclear genome of Stentor coeruleus: a giant cell with tiny introns.</title>
        <authorList>
            <person name="Slabodnick M."/>
            <person name="Ruby J.G."/>
            <person name="Reiff S.B."/>
            <person name="Swart E.C."/>
            <person name="Gosai S."/>
            <person name="Prabakaran S."/>
            <person name="Witkowska E."/>
            <person name="Larue G.E."/>
            <person name="Fisher S."/>
            <person name="Freeman R.M."/>
            <person name="Gunawardena J."/>
            <person name="Chu W."/>
            <person name="Stover N.A."/>
            <person name="Gregory B.D."/>
            <person name="Nowacki M."/>
            <person name="Derisi J."/>
            <person name="Roy S.W."/>
            <person name="Marshall W.F."/>
            <person name="Sood P."/>
        </authorList>
    </citation>
    <scope>NUCLEOTIDE SEQUENCE [LARGE SCALE GENOMIC DNA]</scope>
    <source>
        <strain evidence="4">WM001</strain>
    </source>
</reference>
<evidence type="ECO:0000256" key="1">
    <source>
        <dbReference type="ARBA" id="ARBA00022837"/>
    </source>
</evidence>
<dbReference type="SUPFAM" id="SSF47473">
    <property type="entry name" value="EF-hand"/>
    <property type="match status" value="1"/>
</dbReference>
<evidence type="ECO:0000313" key="4">
    <source>
        <dbReference type="EMBL" id="OMJ67311.1"/>
    </source>
</evidence>
<dbReference type="EMBL" id="MPUH01001522">
    <property type="protein sequence ID" value="OMJ67311.1"/>
    <property type="molecule type" value="Genomic_DNA"/>
</dbReference>
<keyword evidence="2" id="KW-0175">Coiled coil</keyword>
<evidence type="ECO:0000259" key="3">
    <source>
        <dbReference type="PROSITE" id="PS50222"/>
    </source>
</evidence>
<organism evidence="4 5">
    <name type="scientific">Stentor coeruleus</name>
    <dbReference type="NCBI Taxonomy" id="5963"/>
    <lineage>
        <taxon>Eukaryota</taxon>
        <taxon>Sar</taxon>
        <taxon>Alveolata</taxon>
        <taxon>Ciliophora</taxon>
        <taxon>Postciliodesmatophora</taxon>
        <taxon>Heterotrichea</taxon>
        <taxon>Heterotrichida</taxon>
        <taxon>Stentoridae</taxon>
        <taxon>Stentor</taxon>
    </lineage>
</organism>